<name>A0A191UE36_9BURK</name>
<proteinExistence type="predicted"/>
<reference evidence="3" key="1">
    <citation type="submission" date="2016-05" db="EMBL/GenBank/DDBJ databases">
        <title>Polynucleobacter sp. QLW-P1FAT50C-4 genome.</title>
        <authorList>
            <person name="Hahn M.W."/>
        </authorList>
    </citation>
    <scope>NUCLEOTIDE SEQUENCE [LARGE SCALE GENOMIC DNA]</scope>
    <source>
        <strain evidence="3">QLW-P1FAT50C-4</strain>
    </source>
</reference>
<dbReference type="STRING" id="1743168.A8O14_04000"/>
<dbReference type="Proteomes" id="UP000078463">
    <property type="component" value="Chromosome"/>
</dbReference>
<dbReference type="OrthoDB" id="9131370at2"/>
<evidence type="ECO:0008006" key="4">
    <source>
        <dbReference type="Google" id="ProtNLM"/>
    </source>
</evidence>
<gene>
    <name evidence="2" type="ORF">A8O14_04000</name>
</gene>
<organism evidence="2 3">
    <name type="scientific">Polynucleobacter wuianus</name>
    <dbReference type="NCBI Taxonomy" id="1743168"/>
    <lineage>
        <taxon>Bacteria</taxon>
        <taxon>Pseudomonadati</taxon>
        <taxon>Pseudomonadota</taxon>
        <taxon>Betaproteobacteria</taxon>
        <taxon>Burkholderiales</taxon>
        <taxon>Burkholderiaceae</taxon>
        <taxon>Polynucleobacter</taxon>
    </lineage>
</organism>
<dbReference type="RefSeq" id="WP_068948345.1">
    <property type="nucleotide sequence ID" value="NZ_CP015922.1"/>
</dbReference>
<dbReference type="KEGG" id="pwu:A8O14_04000"/>
<keyword evidence="1" id="KW-1133">Transmembrane helix</keyword>
<evidence type="ECO:0000256" key="1">
    <source>
        <dbReference type="SAM" id="Phobius"/>
    </source>
</evidence>
<protein>
    <recommendedName>
        <fullName evidence="4">Potassium channel domain-containing protein</fullName>
    </recommendedName>
</protein>
<accession>A0A191UE36</accession>
<dbReference type="EMBL" id="CP015922">
    <property type="protein sequence ID" value="ANI99328.1"/>
    <property type="molecule type" value="Genomic_DNA"/>
</dbReference>
<feature type="transmembrane region" description="Helical" evidence="1">
    <location>
        <begin position="97"/>
        <end position="117"/>
    </location>
</feature>
<sequence length="167" mass="18770">MTNIAEPVLQTAVLGIPVIPLITDVFFGILGLIVILFFHGTFINHIIMRFDKKTEQNHSLAQYNRVFFHFYTAFILIACVHICEIVIWSIYLITLGLISNGIEALIFAGSCYTTVGFAADSLPAGWKSLAFFIAFTGLFSIAWTTSVMIGMTDTYKKAWRLKYSRVN</sequence>
<keyword evidence="3" id="KW-1185">Reference proteome</keyword>
<keyword evidence="1" id="KW-0472">Membrane</keyword>
<feature type="transmembrane region" description="Helical" evidence="1">
    <location>
        <begin position="68"/>
        <end position="91"/>
    </location>
</feature>
<evidence type="ECO:0000313" key="3">
    <source>
        <dbReference type="Proteomes" id="UP000078463"/>
    </source>
</evidence>
<feature type="transmembrane region" description="Helical" evidence="1">
    <location>
        <begin position="129"/>
        <end position="151"/>
    </location>
</feature>
<dbReference type="AlphaFoldDB" id="A0A191UE36"/>
<evidence type="ECO:0000313" key="2">
    <source>
        <dbReference type="EMBL" id="ANI99328.1"/>
    </source>
</evidence>
<keyword evidence="1" id="KW-0812">Transmembrane</keyword>